<evidence type="ECO:0000313" key="3">
    <source>
        <dbReference type="EMBL" id="EHY64363.1"/>
    </source>
</evidence>
<gene>
    <name evidence="3" type="ORF">NERG_02586</name>
</gene>
<evidence type="ECO:0000256" key="1">
    <source>
        <dbReference type="SAM" id="MobiDB-lite"/>
    </source>
</evidence>
<feature type="compositionally biased region" description="Basic and acidic residues" evidence="1">
    <location>
        <begin position="78"/>
        <end position="91"/>
    </location>
</feature>
<feature type="region of interest" description="Disordered" evidence="1">
    <location>
        <begin position="50"/>
        <end position="91"/>
    </location>
</feature>
<keyword evidence="2" id="KW-0472">Membrane</keyword>
<feature type="transmembrane region" description="Helical" evidence="2">
    <location>
        <begin position="21"/>
        <end position="40"/>
    </location>
</feature>
<proteinExistence type="predicted"/>
<dbReference type="HOGENOM" id="CLU_064430_0_0_1"/>
<accession>H8ZG65</accession>
<name>H8ZG65_NEMA1</name>
<sequence length="380" mass="43102">MLEQKQKKLHAVCTECSRAEFSYLAILCILCLAAICLLALRVSRRSARARSGRPTSAKAVRRTERPNTHIESTLEGQEETREESISKMEEPYKTDVTNSIATAKDVCACDIQQERAHRPAGLDSAEAHARDLFVALDREAIGIARIKRQVLPRVLRILEESDSLSSMHEPYQEYTAESLVRLPASPEYGIKIARIAELGLKEESLNKAVDAIYCALSVEWDAVCAAKESTSVTKEYFMAYLLAAIEFQWAQCKEMKTELEYLHTKAARMHALCEARQIEKEHACQTGHPGQAEELGQVVKESLIKMDGIQESLDYLDRTCTSERDKTARLVDRTQKYAALYVTHKEHREYKETISRLSSLCRRIEDALPAALRLEYNEFK</sequence>
<dbReference type="Proteomes" id="UP000005622">
    <property type="component" value="Unassembled WGS sequence"/>
</dbReference>
<keyword evidence="2" id="KW-0812">Transmembrane</keyword>
<evidence type="ECO:0000256" key="2">
    <source>
        <dbReference type="SAM" id="Phobius"/>
    </source>
</evidence>
<reference evidence="3" key="1">
    <citation type="submission" date="2011-03" db="EMBL/GenBank/DDBJ databases">
        <title>The Genome Sequence of Nematocida sp1 strain ERTm2.</title>
        <authorList>
            <consortium name="The Broad Institute Genome Sequencing Platform"/>
            <consortium name="The Broad Institute Genome Sequencing Center for Infectious Disease"/>
            <person name="Cuomo C."/>
            <person name="Troemel E."/>
            <person name="Young S.K."/>
            <person name="Zeng Q."/>
            <person name="Gargeya S."/>
            <person name="Fitzgerald M."/>
            <person name="Haas B."/>
            <person name="Abouelleil A."/>
            <person name="Alvarado L."/>
            <person name="Arachchi H.M."/>
            <person name="Berlin A."/>
            <person name="Brown A."/>
            <person name="Chapman S.B."/>
            <person name="Chen Z."/>
            <person name="Dunbar C."/>
            <person name="Freedman E."/>
            <person name="Gearin G."/>
            <person name="Gellesch M."/>
            <person name="Goldberg J."/>
            <person name="Griggs A."/>
            <person name="Gujja S."/>
            <person name="Heilman E.R."/>
            <person name="Heiman D."/>
            <person name="Howarth C."/>
            <person name="Larson L."/>
            <person name="Lui A."/>
            <person name="MacDonald P.J.P."/>
            <person name="Mehta T."/>
            <person name="Montmayeur A."/>
            <person name="Murphy C."/>
            <person name="Neiman D."/>
            <person name="Pearson M."/>
            <person name="Priest M."/>
            <person name="Roberts A."/>
            <person name="Saif S."/>
            <person name="Shea T."/>
            <person name="Shenoy N."/>
            <person name="Sisk P."/>
            <person name="Stolte C."/>
            <person name="Sykes S."/>
            <person name="White J."/>
            <person name="Yandava C."/>
            <person name="Wortman J."/>
            <person name="Nusbaum C."/>
            <person name="Birren B."/>
        </authorList>
    </citation>
    <scope>NUCLEOTIDE SEQUENCE</scope>
    <source>
        <strain evidence="3">ERTm2</strain>
    </source>
</reference>
<keyword evidence="2" id="KW-1133">Transmembrane helix</keyword>
<dbReference type="AlphaFoldDB" id="H8ZG65"/>
<dbReference type="EMBL" id="JH604644">
    <property type="protein sequence ID" value="EHY64363.1"/>
    <property type="molecule type" value="Genomic_DNA"/>
</dbReference>
<organism evidence="3">
    <name type="scientific">Nematocida ausubeli (strain ATCC PRA-371 / ERTm2)</name>
    <name type="common">Nematode killer fungus</name>
    <dbReference type="NCBI Taxonomy" id="1913371"/>
    <lineage>
        <taxon>Eukaryota</taxon>
        <taxon>Fungi</taxon>
        <taxon>Fungi incertae sedis</taxon>
        <taxon>Microsporidia</taxon>
        <taxon>Nematocida</taxon>
    </lineage>
</organism>
<protein>
    <submittedName>
        <fullName evidence="3">Uncharacterized protein</fullName>
    </submittedName>
</protein>